<feature type="region of interest" description="Disordered" evidence="1">
    <location>
        <begin position="1"/>
        <end position="23"/>
    </location>
</feature>
<sequence length="93" mass="10709">MDKEGGGCGGQWVRGERARSNKEKIKVERAQRANISQAPNDLTLDLNVSYFRCRKPEKVEIWDQQSQKKAPMWADNEHEEESCPTAAYRQQAE</sequence>
<feature type="compositionally biased region" description="Gly residues" evidence="1">
    <location>
        <begin position="1"/>
        <end position="12"/>
    </location>
</feature>
<gene>
    <name evidence="2" type="ORF">C361_05081</name>
</gene>
<evidence type="ECO:0000256" key="1">
    <source>
        <dbReference type="SAM" id="MobiDB-lite"/>
    </source>
</evidence>
<evidence type="ECO:0000313" key="3">
    <source>
        <dbReference type="Proteomes" id="UP000199727"/>
    </source>
</evidence>
<accession>A0A854Q9T4</accession>
<evidence type="ECO:0000313" key="2">
    <source>
        <dbReference type="EMBL" id="OXG16710.1"/>
    </source>
</evidence>
<proteinExistence type="predicted"/>
<organism evidence="2 3">
    <name type="scientific">Cryptococcus neoformans Tu259-1</name>
    <dbReference type="NCBI Taxonomy" id="1230072"/>
    <lineage>
        <taxon>Eukaryota</taxon>
        <taxon>Fungi</taxon>
        <taxon>Dikarya</taxon>
        <taxon>Basidiomycota</taxon>
        <taxon>Agaricomycotina</taxon>
        <taxon>Tremellomycetes</taxon>
        <taxon>Tremellales</taxon>
        <taxon>Cryptococcaceae</taxon>
        <taxon>Cryptococcus</taxon>
        <taxon>Cryptococcus neoformans species complex</taxon>
    </lineage>
</organism>
<reference evidence="2 3" key="1">
    <citation type="submission" date="2017-06" db="EMBL/GenBank/DDBJ databases">
        <title>Global population genomics of the pathogenic fungus Cryptococcus neoformans var. grubii.</title>
        <authorList>
            <person name="Cuomo C."/>
            <person name="Litvintseva A."/>
            <person name="Chen Y."/>
            <person name="Young S."/>
            <person name="Zeng Q."/>
            <person name="Chapman S."/>
            <person name="Gujja S."/>
            <person name="Saif S."/>
            <person name="Birren B."/>
        </authorList>
    </citation>
    <scope>NUCLEOTIDE SEQUENCE [LARGE SCALE GENOMIC DNA]</scope>
    <source>
        <strain evidence="2 3">Tu259-1</strain>
    </source>
</reference>
<protein>
    <submittedName>
        <fullName evidence="2">Uncharacterized protein</fullName>
    </submittedName>
</protein>
<feature type="region of interest" description="Disordered" evidence="1">
    <location>
        <begin position="62"/>
        <end position="93"/>
    </location>
</feature>
<comment type="caution">
    <text evidence="2">The sequence shown here is derived from an EMBL/GenBank/DDBJ whole genome shotgun (WGS) entry which is preliminary data.</text>
</comment>
<dbReference type="AlphaFoldDB" id="A0A854Q9T4"/>
<feature type="compositionally biased region" description="Basic and acidic residues" evidence="1">
    <location>
        <begin position="14"/>
        <end position="23"/>
    </location>
</feature>
<dbReference type="EMBL" id="AMKT01000067">
    <property type="protein sequence ID" value="OXG16710.1"/>
    <property type="molecule type" value="Genomic_DNA"/>
</dbReference>
<dbReference type="Proteomes" id="UP000199727">
    <property type="component" value="Unassembled WGS sequence"/>
</dbReference>
<name>A0A854Q9T4_CRYNE</name>